<evidence type="ECO:0000256" key="2">
    <source>
        <dbReference type="SAM" id="Phobius"/>
    </source>
</evidence>
<feature type="compositionally biased region" description="Basic and acidic residues" evidence="1">
    <location>
        <begin position="243"/>
        <end position="254"/>
    </location>
</feature>
<feature type="compositionally biased region" description="Polar residues" evidence="1">
    <location>
        <begin position="1"/>
        <end position="12"/>
    </location>
</feature>
<keyword evidence="2" id="KW-0812">Transmembrane</keyword>
<keyword evidence="4" id="KW-1185">Reference proteome</keyword>
<proteinExistence type="predicted"/>
<feature type="compositionally biased region" description="Low complexity" evidence="1">
    <location>
        <begin position="135"/>
        <end position="144"/>
    </location>
</feature>
<feature type="region of interest" description="Disordered" evidence="1">
    <location>
        <begin position="135"/>
        <end position="261"/>
    </location>
</feature>
<feature type="compositionally biased region" description="Polar residues" evidence="1">
    <location>
        <begin position="313"/>
        <end position="322"/>
    </location>
</feature>
<accession>A0AAD5VEE3</accession>
<feature type="compositionally biased region" description="Basic and acidic residues" evidence="1">
    <location>
        <begin position="208"/>
        <end position="220"/>
    </location>
</feature>
<dbReference type="EMBL" id="JANIEX010001833">
    <property type="protein sequence ID" value="KAJ3554042.1"/>
    <property type="molecule type" value="Genomic_DNA"/>
</dbReference>
<keyword evidence="2" id="KW-1133">Transmembrane helix</keyword>
<organism evidence="3 4">
    <name type="scientific">Leucocoprinus birnbaumii</name>
    <dbReference type="NCBI Taxonomy" id="56174"/>
    <lineage>
        <taxon>Eukaryota</taxon>
        <taxon>Fungi</taxon>
        <taxon>Dikarya</taxon>
        <taxon>Basidiomycota</taxon>
        <taxon>Agaricomycotina</taxon>
        <taxon>Agaricomycetes</taxon>
        <taxon>Agaricomycetidae</taxon>
        <taxon>Agaricales</taxon>
        <taxon>Agaricineae</taxon>
        <taxon>Agaricaceae</taxon>
        <taxon>Leucocoprinus</taxon>
    </lineage>
</organism>
<evidence type="ECO:0000313" key="3">
    <source>
        <dbReference type="EMBL" id="KAJ3554042.1"/>
    </source>
</evidence>
<feature type="region of interest" description="Disordered" evidence="1">
    <location>
        <begin position="298"/>
        <end position="322"/>
    </location>
</feature>
<feature type="compositionally biased region" description="Low complexity" evidence="1">
    <location>
        <begin position="13"/>
        <end position="29"/>
    </location>
</feature>
<dbReference type="Proteomes" id="UP001213000">
    <property type="component" value="Unassembled WGS sequence"/>
</dbReference>
<comment type="caution">
    <text evidence="3">The sequence shown here is derived from an EMBL/GenBank/DDBJ whole genome shotgun (WGS) entry which is preliminary data.</text>
</comment>
<protein>
    <submittedName>
        <fullName evidence="3">Uncharacterized protein</fullName>
    </submittedName>
</protein>
<gene>
    <name evidence="3" type="ORF">NP233_g12504</name>
</gene>
<feature type="region of interest" description="Disordered" evidence="1">
    <location>
        <begin position="1"/>
        <end position="29"/>
    </location>
</feature>
<sequence length="322" mass="35284">MSNVPSSLSSAFSQPTSSPNGSSNNSNQSPVGSPPLILAFLAIGIFSAAMIAVFGWRRVQFGRDPHLWGLVDGAGSHGRRGGGMELAETDGQAGGTRFGERPVLWEAWTDHANKVERGDYGCWDSTMPLAVLSTSSLTTSGDSTCHISPTEGGRSRPPEPPPVFPLQQATRPSRRRPRFTEVTPLSFFRRHPLPNTTPTSRMNTAQEQRGENAKKEDRDVNIVMVIEMPSPTKSRYRGQGQSLDHDRNLNRDRYSTPSNYSETLVDNTGRMRRELDVNPNSGQLQYCLGVHTCSWPTSPTLPPTNSNGPERIPQSQQEKGLG</sequence>
<feature type="transmembrane region" description="Helical" evidence="2">
    <location>
        <begin position="36"/>
        <end position="56"/>
    </location>
</feature>
<feature type="compositionally biased region" description="Polar residues" evidence="1">
    <location>
        <begin position="194"/>
        <end position="207"/>
    </location>
</feature>
<evidence type="ECO:0000256" key="1">
    <source>
        <dbReference type="SAM" id="MobiDB-lite"/>
    </source>
</evidence>
<feature type="region of interest" description="Disordered" evidence="1">
    <location>
        <begin position="77"/>
        <end position="97"/>
    </location>
</feature>
<name>A0AAD5VEE3_9AGAR</name>
<evidence type="ECO:0000313" key="4">
    <source>
        <dbReference type="Proteomes" id="UP001213000"/>
    </source>
</evidence>
<keyword evidence="2" id="KW-0472">Membrane</keyword>
<reference evidence="3" key="1">
    <citation type="submission" date="2022-07" db="EMBL/GenBank/DDBJ databases">
        <title>Genome Sequence of Leucocoprinus birnbaumii.</title>
        <authorList>
            <person name="Buettner E."/>
        </authorList>
    </citation>
    <scope>NUCLEOTIDE SEQUENCE</scope>
    <source>
        <strain evidence="3">VT141</strain>
    </source>
</reference>
<dbReference type="AlphaFoldDB" id="A0AAD5VEE3"/>